<evidence type="ECO:0000256" key="1">
    <source>
        <dbReference type="ARBA" id="ARBA00002919"/>
    </source>
</evidence>
<evidence type="ECO:0000256" key="4">
    <source>
        <dbReference type="ARBA" id="ARBA00013014"/>
    </source>
</evidence>
<evidence type="ECO:0000256" key="9">
    <source>
        <dbReference type="ARBA" id="ARBA00032024"/>
    </source>
</evidence>
<dbReference type="InterPro" id="IPR003710">
    <property type="entry name" value="ApbA"/>
</dbReference>
<comment type="pathway">
    <text evidence="2 11">Cofactor biosynthesis; (R)-pantothenate biosynthesis; (R)-pantoate from 3-methyl-2-oxobutanoate: step 2/2.</text>
</comment>
<evidence type="ECO:0000256" key="5">
    <source>
        <dbReference type="ARBA" id="ARBA00019465"/>
    </source>
</evidence>
<dbReference type="EC" id="1.1.1.169" evidence="4 11"/>
<keyword evidence="7 11" id="KW-0521">NADP</keyword>
<evidence type="ECO:0000256" key="10">
    <source>
        <dbReference type="ARBA" id="ARBA00048793"/>
    </source>
</evidence>
<dbReference type="NCBIfam" id="TIGR00745">
    <property type="entry name" value="apbA_panE"/>
    <property type="match status" value="1"/>
</dbReference>
<dbReference type="NCBIfam" id="NF005093">
    <property type="entry name" value="PRK06522.2-4"/>
    <property type="match status" value="1"/>
</dbReference>
<evidence type="ECO:0000256" key="3">
    <source>
        <dbReference type="ARBA" id="ARBA00007870"/>
    </source>
</evidence>
<dbReference type="InterPro" id="IPR013328">
    <property type="entry name" value="6PGD_dom2"/>
</dbReference>
<evidence type="ECO:0000256" key="6">
    <source>
        <dbReference type="ARBA" id="ARBA00022655"/>
    </source>
</evidence>
<evidence type="ECO:0000259" key="13">
    <source>
        <dbReference type="Pfam" id="PF08546"/>
    </source>
</evidence>
<dbReference type="PANTHER" id="PTHR43765:SF2">
    <property type="entry name" value="2-DEHYDROPANTOATE 2-REDUCTASE"/>
    <property type="match status" value="1"/>
</dbReference>
<dbReference type="GO" id="GO:0050661">
    <property type="term" value="F:NADP binding"/>
    <property type="evidence" value="ECO:0007669"/>
    <property type="project" value="TreeGrafter"/>
</dbReference>
<dbReference type="UniPathway" id="UPA00028">
    <property type="reaction ID" value="UER00004"/>
</dbReference>
<accession>A0A1H0REV4</accession>
<dbReference type="InterPro" id="IPR036291">
    <property type="entry name" value="NAD(P)-bd_dom_sf"/>
</dbReference>
<name>A0A1H0REV4_9BACI</name>
<evidence type="ECO:0000256" key="2">
    <source>
        <dbReference type="ARBA" id="ARBA00004994"/>
    </source>
</evidence>
<evidence type="ECO:0000256" key="11">
    <source>
        <dbReference type="RuleBase" id="RU362068"/>
    </source>
</evidence>
<keyword evidence="15" id="KW-1185">Reference proteome</keyword>
<dbReference type="Gene3D" id="1.10.1040.10">
    <property type="entry name" value="N-(1-d-carboxylethyl)-l-norvaline Dehydrogenase, domain 2"/>
    <property type="match status" value="1"/>
</dbReference>
<dbReference type="Proteomes" id="UP000199159">
    <property type="component" value="Unassembled WGS sequence"/>
</dbReference>
<dbReference type="InterPro" id="IPR013332">
    <property type="entry name" value="KPR_N"/>
</dbReference>
<dbReference type="InterPro" id="IPR013752">
    <property type="entry name" value="KPA_reductase"/>
</dbReference>
<dbReference type="Pfam" id="PF08546">
    <property type="entry name" value="ApbA_C"/>
    <property type="match status" value="1"/>
</dbReference>
<dbReference type="InterPro" id="IPR050838">
    <property type="entry name" value="Ketopantoate_reductase"/>
</dbReference>
<reference evidence="15" key="1">
    <citation type="submission" date="2016-10" db="EMBL/GenBank/DDBJ databases">
        <authorList>
            <person name="Varghese N."/>
            <person name="Submissions S."/>
        </authorList>
    </citation>
    <scope>NUCLEOTIDE SEQUENCE [LARGE SCALE GENOMIC DNA]</scope>
    <source>
        <strain evidence="15">IBRC-M10078</strain>
    </source>
</reference>
<comment type="catalytic activity">
    <reaction evidence="10 11">
        <text>(R)-pantoate + NADP(+) = 2-dehydropantoate + NADPH + H(+)</text>
        <dbReference type="Rhea" id="RHEA:16233"/>
        <dbReference type="ChEBI" id="CHEBI:11561"/>
        <dbReference type="ChEBI" id="CHEBI:15378"/>
        <dbReference type="ChEBI" id="CHEBI:15980"/>
        <dbReference type="ChEBI" id="CHEBI:57783"/>
        <dbReference type="ChEBI" id="CHEBI:58349"/>
        <dbReference type="EC" id="1.1.1.169"/>
    </reaction>
</comment>
<dbReference type="GO" id="GO:0005737">
    <property type="term" value="C:cytoplasm"/>
    <property type="evidence" value="ECO:0007669"/>
    <property type="project" value="TreeGrafter"/>
</dbReference>
<organism evidence="14 15">
    <name type="scientific">Litchfieldia salsa</name>
    <dbReference type="NCBI Taxonomy" id="930152"/>
    <lineage>
        <taxon>Bacteria</taxon>
        <taxon>Bacillati</taxon>
        <taxon>Bacillota</taxon>
        <taxon>Bacilli</taxon>
        <taxon>Bacillales</taxon>
        <taxon>Bacillaceae</taxon>
        <taxon>Litchfieldia</taxon>
    </lineage>
</organism>
<sequence length="298" mass="33551">MNIGIIGGGSIGLLFGYYLSTFHEVTIYTRNEMQANALRQGGIILEREGELKNRKVNSKSLTSGLLQHQVVIIAVKQYDLENLLIETEEELRTIPSLLFLQNGMSHLRLLDLLDNKTVGVGIVEHGAMKMSVTTVKHTGIGAVKISAYKGSVDDLISMFNYEEANMLNVRNEKSLQTSMNTKLVINAVINPLTALYRVENGWLLSNQFFIKTMQELFDEVISVISIQDKEQLWDLIVSICHNTANNRSSMLKDIDLGRETEVDSILGYILERAREQNKLLPVTSFLYSAVKGLEERRN</sequence>
<feature type="domain" description="Ketopantoate reductase N-terminal" evidence="12">
    <location>
        <begin position="3"/>
        <end position="149"/>
    </location>
</feature>
<evidence type="ECO:0000259" key="12">
    <source>
        <dbReference type="Pfam" id="PF02558"/>
    </source>
</evidence>
<keyword evidence="8 11" id="KW-0560">Oxidoreductase</keyword>
<dbReference type="SUPFAM" id="SSF51735">
    <property type="entry name" value="NAD(P)-binding Rossmann-fold domains"/>
    <property type="match status" value="1"/>
</dbReference>
<keyword evidence="6 11" id="KW-0566">Pantothenate biosynthesis</keyword>
<dbReference type="Gene3D" id="3.40.50.720">
    <property type="entry name" value="NAD(P)-binding Rossmann-like Domain"/>
    <property type="match status" value="1"/>
</dbReference>
<dbReference type="InterPro" id="IPR008927">
    <property type="entry name" value="6-PGluconate_DH-like_C_sf"/>
</dbReference>
<evidence type="ECO:0000313" key="14">
    <source>
        <dbReference type="EMBL" id="SDP28152.1"/>
    </source>
</evidence>
<evidence type="ECO:0000256" key="8">
    <source>
        <dbReference type="ARBA" id="ARBA00023002"/>
    </source>
</evidence>
<evidence type="ECO:0000256" key="7">
    <source>
        <dbReference type="ARBA" id="ARBA00022857"/>
    </source>
</evidence>
<gene>
    <name evidence="14" type="ORF">SAMN05216565_102184</name>
</gene>
<dbReference type="PANTHER" id="PTHR43765">
    <property type="entry name" value="2-DEHYDROPANTOATE 2-REDUCTASE-RELATED"/>
    <property type="match status" value="1"/>
</dbReference>
<dbReference type="GO" id="GO:0008677">
    <property type="term" value="F:2-dehydropantoate 2-reductase activity"/>
    <property type="evidence" value="ECO:0007669"/>
    <property type="project" value="UniProtKB-EC"/>
</dbReference>
<dbReference type="EMBL" id="FNJU01000002">
    <property type="protein sequence ID" value="SDP28152.1"/>
    <property type="molecule type" value="Genomic_DNA"/>
</dbReference>
<comment type="similarity">
    <text evidence="3 11">Belongs to the ketopantoate reductase family.</text>
</comment>
<dbReference type="GO" id="GO:0015940">
    <property type="term" value="P:pantothenate biosynthetic process"/>
    <property type="evidence" value="ECO:0007669"/>
    <property type="project" value="UniProtKB-UniPathway"/>
</dbReference>
<comment type="function">
    <text evidence="1 11">Catalyzes the NADPH-dependent reduction of ketopantoate into pantoic acid.</text>
</comment>
<dbReference type="RefSeq" id="WP_090850477.1">
    <property type="nucleotide sequence ID" value="NZ_FNJU01000002.1"/>
</dbReference>
<evidence type="ECO:0000313" key="15">
    <source>
        <dbReference type="Proteomes" id="UP000199159"/>
    </source>
</evidence>
<dbReference type="OrthoDB" id="9800163at2"/>
<feature type="domain" description="Ketopantoate reductase C-terminal" evidence="13">
    <location>
        <begin position="176"/>
        <end position="294"/>
    </location>
</feature>
<protein>
    <recommendedName>
        <fullName evidence="5 11">2-dehydropantoate 2-reductase</fullName>
        <ecNumber evidence="4 11">1.1.1.169</ecNumber>
    </recommendedName>
    <alternativeName>
        <fullName evidence="9 11">Ketopantoate reductase</fullName>
    </alternativeName>
</protein>
<proteinExistence type="inferred from homology"/>
<dbReference type="Pfam" id="PF02558">
    <property type="entry name" value="ApbA"/>
    <property type="match status" value="1"/>
</dbReference>
<dbReference type="AlphaFoldDB" id="A0A1H0REV4"/>
<dbReference type="SUPFAM" id="SSF48179">
    <property type="entry name" value="6-phosphogluconate dehydrogenase C-terminal domain-like"/>
    <property type="match status" value="1"/>
</dbReference>
<dbReference type="STRING" id="930152.SAMN05216565_102184"/>